<protein>
    <submittedName>
        <fullName evidence="2">Uncharacterized protein</fullName>
    </submittedName>
</protein>
<sequence length="85" mass="8923">MTSALKHPGGRGTVLLLLLLLLSTGRKMAFSPSKSEPQIDALWSLSGPGSVRSGLAQILRSLPSLAPWSWLLSVLITLIQGVSGS</sequence>
<feature type="signal peptide" evidence="1">
    <location>
        <begin position="1"/>
        <end position="29"/>
    </location>
</feature>
<reference evidence="2" key="1">
    <citation type="journal article" date="2021" name="Nat. Commun.">
        <title>Genetic determinants of endophytism in the Arabidopsis root mycobiome.</title>
        <authorList>
            <person name="Mesny F."/>
            <person name="Miyauchi S."/>
            <person name="Thiergart T."/>
            <person name="Pickel B."/>
            <person name="Atanasova L."/>
            <person name="Karlsson M."/>
            <person name="Huettel B."/>
            <person name="Barry K.W."/>
            <person name="Haridas S."/>
            <person name="Chen C."/>
            <person name="Bauer D."/>
            <person name="Andreopoulos W."/>
            <person name="Pangilinan J."/>
            <person name="LaButti K."/>
            <person name="Riley R."/>
            <person name="Lipzen A."/>
            <person name="Clum A."/>
            <person name="Drula E."/>
            <person name="Henrissat B."/>
            <person name="Kohler A."/>
            <person name="Grigoriev I.V."/>
            <person name="Martin F.M."/>
            <person name="Hacquard S."/>
        </authorList>
    </citation>
    <scope>NUCLEOTIDE SEQUENCE</scope>
    <source>
        <strain evidence="2">MPI-CAGE-CH-0230</strain>
    </source>
</reference>
<gene>
    <name evidence="2" type="ORF">B0I36DRAFT_156625</name>
</gene>
<dbReference type="RefSeq" id="XP_046009527.1">
    <property type="nucleotide sequence ID" value="XM_046148605.1"/>
</dbReference>
<proteinExistence type="predicted"/>
<keyword evidence="1" id="KW-0732">Signal</keyword>
<dbReference type="GeneID" id="70178151"/>
<name>A0A9P8XZ04_9PEZI</name>
<organism evidence="2 3">
    <name type="scientific">Microdochium trichocladiopsis</name>
    <dbReference type="NCBI Taxonomy" id="1682393"/>
    <lineage>
        <taxon>Eukaryota</taxon>
        <taxon>Fungi</taxon>
        <taxon>Dikarya</taxon>
        <taxon>Ascomycota</taxon>
        <taxon>Pezizomycotina</taxon>
        <taxon>Sordariomycetes</taxon>
        <taxon>Xylariomycetidae</taxon>
        <taxon>Xylariales</taxon>
        <taxon>Microdochiaceae</taxon>
        <taxon>Microdochium</taxon>
    </lineage>
</organism>
<keyword evidence="3" id="KW-1185">Reference proteome</keyword>
<evidence type="ECO:0000256" key="1">
    <source>
        <dbReference type="SAM" id="SignalP"/>
    </source>
</evidence>
<evidence type="ECO:0000313" key="2">
    <source>
        <dbReference type="EMBL" id="KAH7026310.1"/>
    </source>
</evidence>
<dbReference type="AlphaFoldDB" id="A0A9P8XZ04"/>
<dbReference type="Proteomes" id="UP000756346">
    <property type="component" value="Unassembled WGS sequence"/>
</dbReference>
<evidence type="ECO:0000313" key="3">
    <source>
        <dbReference type="Proteomes" id="UP000756346"/>
    </source>
</evidence>
<comment type="caution">
    <text evidence="2">The sequence shown here is derived from an EMBL/GenBank/DDBJ whole genome shotgun (WGS) entry which is preliminary data.</text>
</comment>
<feature type="chain" id="PRO_5040469702" evidence="1">
    <location>
        <begin position="30"/>
        <end position="85"/>
    </location>
</feature>
<dbReference type="EMBL" id="JAGTJQ010000008">
    <property type="protein sequence ID" value="KAH7026310.1"/>
    <property type="molecule type" value="Genomic_DNA"/>
</dbReference>
<accession>A0A9P8XZ04</accession>